<evidence type="ECO:0000256" key="5">
    <source>
        <dbReference type="ARBA" id="ARBA00022801"/>
    </source>
</evidence>
<evidence type="ECO:0000313" key="9">
    <source>
        <dbReference type="Proteomes" id="UP000253034"/>
    </source>
</evidence>
<comment type="similarity">
    <text evidence="1">Belongs to the YoeB family.</text>
</comment>
<name>A0A369AWZ2_9FIRM</name>
<dbReference type="RefSeq" id="WP_114298812.1">
    <property type="nucleotide sequence ID" value="NZ_QPJT01000020.1"/>
</dbReference>
<dbReference type="Proteomes" id="UP000253034">
    <property type="component" value="Unassembled WGS sequence"/>
</dbReference>
<evidence type="ECO:0000256" key="6">
    <source>
        <dbReference type="ARBA" id="ARBA00030388"/>
    </source>
</evidence>
<evidence type="ECO:0000256" key="7">
    <source>
        <dbReference type="ARBA" id="ARBA00050056"/>
    </source>
</evidence>
<keyword evidence="9" id="KW-1185">Reference proteome</keyword>
<dbReference type="Pfam" id="PF06769">
    <property type="entry name" value="YoeB_toxin"/>
    <property type="match status" value="1"/>
</dbReference>
<reference evidence="8 9" key="1">
    <citation type="submission" date="2018-07" db="EMBL/GenBank/DDBJ databases">
        <title>Genomic Encyclopedia of Type Strains, Phase IV (KMG-IV): sequencing the most valuable type-strain genomes for metagenomic binning, comparative biology and taxonomic classification.</title>
        <authorList>
            <person name="Goeker M."/>
        </authorList>
    </citation>
    <scope>NUCLEOTIDE SEQUENCE [LARGE SCALE GENOMIC DNA]</scope>
    <source>
        <strain evidence="8 9">DSM 27016</strain>
    </source>
</reference>
<dbReference type="AlphaFoldDB" id="A0A369AWZ2"/>
<dbReference type="Gene3D" id="3.30.2310.20">
    <property type="entry name" value="RelE-like"/>
    <property type="match status" value="1"/>
</dbReference>
<organism evidence="8 9">
    <name type="scientific">Anaerobacterium chartisolvens</name>
    <dbReference type="NCBI Taxonomy" id="1297424"/>
    <lineage>
        <taxon>Bacteria</taxon>
        <taxon>Bacillati</taxon>
        <taxon>Bacillota</taxon>
        <taxon>Clostridia</taxon>
        <taxon>Eubacteriales</taxon>
        <taxon>Oscillospiraceae</taxon>
        <taxon>Anaerobacterium</taxon>
    </lineage>
</organism>
<keyword evidence="2" id="KW-1277">Toxin-antitoxin system</keyword>
<dbReference type="NCBIfam" id="TIGR02116">
    <property type="entry name" value="toxin_Txe_YoeB"/>
    <property type="match status" value="1"/>
</dbReference>
<dbReference type="GO" id="GO:0016787">
    <property type="term" value="F:hydrolase activity"/>
    <property type="evidence" value="ECO:0007669"/>
    <property type="project" value="UniProtKB-KW"/>
</dbReference>
<dbReference type="InterPro" id="IPR035093">
    <property type="entry name" value="RelE/ParE_toxin_dom_sf"/>
</dbReference>
<evidence type="ECO:0000256" key="2">
    <source>
        <dbReference type="ARBA" id="ARBA00022649"/>
    </source>
</evidence>
<dbReference type="GO" id="GO:0045892">
    <property type="term" value="P:negative regulation of DNA-templated transcription"/>
    <property type="evidence" value="ECO:0007669"/>
    <property type="project" value="TreeGrafter"/>
</dbReference>
<dbReference type="OrthoDB" id="9801102at2"/>
<protein>
    <recommendedName>
        <fullName evidence="7">Endoribonuclease YoeB</fullName>
    </recommendedName>
    <alternativeName>
        <fullName evidence="6">Putative mRNA interferase YoeB</fullName>
    </alternativeName>
</protein>
<keyword evidence="5" id="KW-0378">Hydrolase</keyword>
<gene>
    <name evidence="8" type="ORF">DFR58_12045</name>
</gene>
<dbReference type="GO" id="GO:0004519">
    <property type="term" value="F:endonuclease activity"/>
    <property type="evidence" value="ECO:0007669"/>
    <property type="project" value="UniProtKB-KW"/>
</dbReference>
<dbReference type="PANTHER" id="PTHR38039:SF1">
    <property type="entry name" value="TOXIN YOEB"/>
    <property type="match status" value="1"/>
</dbReference>
<evidence type="ECO:0000256" key="4">
    <source>
        <dbReference type="ARBA" id="ARBA00022759"/>
    </source>
</evidence>
<dbReference type="PANTHER" id="PTHR38039">
    <property type="entry name" value="TOXIN YOEB"/>
    <property type="match status" value="1"/>
</dbReference>
<evidence type="ECO:0000256" key="1">
    <source>
        <dbReference type="ARBA" id="ARBA00008172"/>
    </source>
</evidence>
<dbReference type="SUPFAM" id="SSF143011">
    <property type="entry name" value="RelE-like"/>
    <property type="match status" value="1"/>
</dbReference>
<keyword evidence="3" id="KW-0540">Nuclease</keyword>
<dbReference type="EMBL" id="QPJT01000020">
    <property type="protein sequence ID" value="RCX12746.1"/>
    <property type="molecule type" value="Genomic_DNA"/>
</dbReference>
<dbReference type="InterPro" id="IPR009614">
    <property type="entry name" value="YoeB_toxin"/>
</dbReference>
<comment type="caution">
    <text evidence="8">The sequence shown here is derived from an EMBL/GenBank/DDBJ whole genome shotgun (WGS) entry which is preliminary data.</text>
</comment>
<accession>A0A369AWZ2</accession>
<sequence>MNKVFTKNGWADYLYWQTEDRKTLRKINHLIEDIIRNGNEGMGKPEALSGNLAGFWSRRINDKDRLIYKIDSENIYILACRYHYQDK</sequence>
<evidence type="ECO:0000256" key="3">
    <source>
        <dbReference type="ARBA" id="ARBA00022722"/>
    </source>
</evidence>
<keyword evidence="4" id="KW-0255">Endonuclease</keyword>
<evidence type="ECO:0000313" key="8">
    <source>
        <dbReference type="EMBL" id="RCX12746.1"/>
    </source>
</evidence>
<dbReference type="GO" id="GO:0006401">
    <property type="term" value="P:RNA catabolic process"/>
    <property type="evidence" value="ECO:0007669"/>
    <property type="project" value="InterPro"/>
</dbReference>
<proteinExistence type="inferred from homology"/>